<feature type="region of interest" description="Disordered" evidence="1">
    <location>
        <begin position="15"/>
        <end position="40"/>
    </location>
</feature>
<accession>A0ABD1V8U2</accession>
<protein>
    <submittedName>
        <fullName evidence="2">Uncharacterized protein</fullName>
    </submittedName>
</protein>
<name>A0ABD1V8U2_9LAMI</name>
<sequence>MFILQIVNLNFPKSGTRGHSLPTQGQNRREAGAREKECKRENDNAGWWCGRVFGEYVELWWVVVQRVDKGCWGRRNSGKGGKIGSERAKKKASRILEVLRGKEEEEKEEIDWEKLLESEDDLSG</sequence>
<dbReference type="Proteomes" id="UP001604336">
    <property type="component" value="Unassembled WGS sequence"/>
</dbReference>
<comment type="caution">
    <text evidence="2">The sequence shown here is derived from an EMBL/GenBank/DDBJ whole genome shotgun (WGS) entry which is preliminary data.</text>
</comment>
<dbReference type="EMBL" id="JBFOLK010000002">
    <property type="protein sequence ID" value="KAL2533759.1"/>
    <property type="molecule type" value="Genomic_DNA"/>
</dbReference>
<organism evidence="2 3">
    <name type="scientific">Abeliophyllum distichum</name>
    <dbReference type="NCBI Taxonomy" id="126358"/>
    <lineage>
        <taxon>Eukaryota</taxon>
        <taxon>Viridiplantae</taxon>
        <taxon>Streptophyta</taxon>
        <taxon>Embryophyta</taxon>
        <taxon>Tracheophyta</taxon>
        <taxon>Spermatophyta</taxon>
        <taxon>Magnoliopsida</taxon>
        <taxon>eudicotyledons</taxon>
        <taxon>Gunneridae</taxon>
        <taxon>Pentapetalae</taxon>
        <taxon>asterids</taxon>
        <taxon>lamiids</taxon>
        <taxon>Lamiales</taxon>
        <taxon>Oleaceae</taxon>
        <taxon>Forsythieae</taxon>
        <taxon>Abeliophyllum</taxon>
    </lineage>
</organism>
<feature type="compositionally biased region" description="Basic and acidic residues" evidence="1">
    <location>
        <begin position="27"/>
        <end position="40"/>
    </location>
</feature>
<evidence type="ECO:0000313" key="2">
    <source>
        <dbReference type="EMBL" id="KAL2533759.1"/>
    </source>
</evidence>
<evidence type="ECO:0000313" key="3">
    <source>
        <dbReference type="Proteomes" id="UP001604336"/>
    </source>
</evidence>
<proteinExistence type="predicted"/>
<keyword evidence="3" id="KW-1185">Reference proteome</keyword>
<evidence type="ECO:0000256" key="1">
    <source>
        <dbReference type="SAM" id="MobiDB-lite"/>
    </source>
</evidence>
<gene>
    <name evidence="2" type="ORF">Adt_07110</name>
</gene>
<reference evidence="3" key="1">
    <citation type="submission" date="2024-07" db="EMBL/GenBank/DDBJ databases">
        <title>Two chromosome-level genome assemblies of Korean endemic species Abeliophyllum distichum and Forsythia ovata (Oleaceae).</title>
        <authorList>
            <person name="Jang H."/>
        </authorList>
    </citation>
    <scope>NUCLEOTIDE SEQUENCE [LARGE SCALE GENOMIC DNA]</scope>
</reference>
<dbReference type="AlphaFoldDB" id="A0ABD1V8U2"/>